<keyword evidence="9 16" id="KW-0547">Nucleotide-binding</keyword>
<evidence type="ECO:0000313" key="17">
    <source>
        <dbReference type="EMBL" id="MCU7553664.1"/>
    </source>
</evidence>
<comment type="cofactor">
    <cofactor evidence="2">
        <name>K(+)</name>
        <dbReference type="ChEBI" id="CHEBI:29103"/>
    </cofactor>
</comment>
<evidence type="ECO:0000256" key="9">
    <source>
        <dbReference type="ARBA" id="ARBA00022741"/>
    </source>
</evidence>
<feature type="binding site" evidence="16">
    <location>
        <position position="124"/>
    </location>
    <ligand>
        <name>ATP</name>
        <dbReference type="ChEBI" id="CHEBI:30616"/>
    </ligand>
</feature>
<dbReference type="Pfam" id="PF03309">
    <property type="entry name" value="Pan_kinase"/>
    <property type="match status" value="1"/>
</dbReference>
<evidence type="ECO:0000256" key="10">
    <source>
        <dbReference type="ARBA" id="ARBA00022777"/>
    </source>
</evidence>
<dbReference type="GO" id="GO:0004594">
    <property type="term" value="F:pantothenate kinase activity"/>
    <property type="evidence" value="ECO:0007669"/>
    <property type="project" value="UniProtKB-EC"/>
</dbReference>
<comment type="function">
    <text evidence="16">Catalyzes the phosphorylation of pantothenate (Pan), the first step in CoA biosynthesis.</text>
</comment>
<evidence type="ECO:0000256" key="1">
    <source>
        <dbReference type="ARBA" id="ARBA00001206"/>
    </source>
</evidence>
<dbReference type="InterPro" id="IPR043129">
    <property type="entry name" value="ATPase_NBD"/>
</dbReference>
<evidence type="ECO:0000256" key="16">
    <source>
        <dbReference type="HAMAP-Rule" id="MF_01274"/>
    </source>
</evidence>
<keyword evidence="10 16" id="KW-0418">Kinase</keyword>
<evidence type="ECO:0000256" key="13">
    <source>
        <dbReference type="ARBA" id="ARBA00022993"/>
    </source>
</evidence>
<sequence>MASEKNVLLVDVGNTLIKACRMSEMDKEPAVHTTHRAFVASLEALKVTHVYLGSVRDDAVANYIGAHCEQAGLGFKEIVTEKETFGITNAYANVDTMGVDRWLGIMAAQGMTKKDSFCVMDVGTAITVDFVSKGQHLGGWIAPGFHSMRTGLIESTKKVFGDDTMPDTLTAGNTTQSGVAQGCLAATQGIYRSAIAYLNSKQTPFDVIIGGGDKKLFAFPESNGSIPVANLVVQGLARYAKRDLFA</sequence>
<comment type="catalytic activity">
    <reaction evidence="1 16">
        <text>(R)-pantothenate + ATP = (R)-4'-phosphopantothenate + ADP + H(+)</text>
        <dbReference type="Rhea" id="RHEA:16373"/>
        <dbReference type="ChEBI" id="CHEBI:10986"/>
        <dbReference type="ChEBI" id="CHEBI:15378"/>
        <dbReference type="ChEBI" id="CHEBI:29032"/>
        <dbReference type="ChEBI" id="CHEBI:30616"/>
        <dbReference type="ChEBI" id="CHEBI:456216"/>
        <dbReference type="EC" id="2.7.1.33"/>
    </reaction>
</comment>
<keyword evidence="8 16" id="KW-0808">Transferase</keyword>
<comment type="cofactor">
    <cofactor evidence="16">
        <name>NH4(+)</name>
        <dbReference type="ChEBI" id="CHEBI:28938"/>
    </cofactor>
    <cofactor evidence="16">
        <name>K(+)</name>
        <dbReference type="ChEBI" id="CHEBI:29103"/>
    </cofactor>
    <text evidence="16">A monovalent cation. Ammonium or potassium.</text>
</comment>
<evidence type="ECO:0000256" key="12">
    <source>
        <dbReference type="ARBA" id="ARBA00022958"/>
    </source>
</evidence>
<comment type="caution">
    <text evidence="17">The sequence shown here is derived from an EMBL/GenBank/DDBJ whole genome shotgun (WGS) entry which is preliminary data.</text>
</comment>
<dbReference type="Proteomes" id="UP001209257">
    <property type="component" value="Unassembled WGS sequence"/>
</dbReference>
<feature type="binding site" evidence="16">
    <location>
        <position position="91"/>
    </location>
    <ligand>
        <name>substrate</name>
    </ligand>
</feature>
<dbReference type="NCBIfam" id="TIGR00671">
    <property type="entry name" value="baf"/>
    <property type="match status" value="1"/>
</dbReference>
<evidence type="ECO:0000256" key="15">
    <source>
        <dbReference type="ARBA" id="ARBA00040883"/>
    </source>
</evidence>
<organism evidence="17 18">
    <name type="scientific">Alteromonas salexigens</name>
    <dbReference type="NCBI Taxonomy" id="2982530"/>
    <lineage>
        <taxon>Bacteria</taxon>
        <taxon>Pseudomonadati</taxon>
        <taxon>Pseudomonadota</taxon>
        <taxon>Gammaproteobacteria</taxon>
        <taxon>Alteromonadales</taxon>
        <taxon>Alteromonadaceae</taxon>
        <taxon>Alteromonas/Salinimonas group</taxon>
        <taxon>Alteromonas</taxon>
    </lineage>
</organism>
<comment type="subunit">
    <text evidence="5 16">Homodimer.</text>
</comment>
<evidence type="ECO:0000256" key="5">
    <source>
        <dbReference type="ARBA" id="ARBA00011738"/>
    </source>
</evidence>
<proteinExistence type="inferred from homology"/>
<feature type="binding site" evidence="16">
    <location>
        <begin position="11"/>
        <end position="18"/>
    </location>
    <ligand>
        <name>ATP</name>
        <dbReference type="ChEBI" id="CHEBI:30616"/>
    </ligand>
</feature>
<feature type="active site" description="Proton acceptor" evidence="16">
    <location>
        <position position="100"/>
    </location>
</feature>
<evidence type="ECO:0000256" key="2">
    <source>
        <dbReference type="ARBA" id="ARBA00001958"/>
    </source>
</evidence>
<keyword evidence="18" id="KW-1185">Reference proteome</keyword>
<accession>A0ABT2VNZ0</accession>
<evidence type="ECO:0000313" key="18">
    <source>
        <dbReference type="Proteomes" id="UP001209257"/>
    </source>
</evidence>
<dbReference type="EC" id="2.7.1.33" evidence="6 16"/>
<dbReference type="PANTHER" id="PTHR34265:SF1">
    <property type="entry name" value="TYPE III PANTOTHENATE KINASE"/>
    <property type="match status" value="1"/>
</dbReference>
<protein>
    <recommendedName>
        <fullName evidence="15 16">Type III pantothenate kinase</fullName>
        <ecNumber evidence="6 16">2.7.1.33</ecNumber>
    </recommendedName>
    <alternativeName>
        <fullName evidence="16">PanK-III</fullName>
    </alternativeName>
    <alternativeName>
        <fullName evidence="16">Pantothenic acid kinase</fullName>
    </alternativeName>
</protein>
<feature type="binding site" evidence="16">
    <location>
        <position position="121"/>
    </location>
    <ligand>
        <name>K(+)</name>
        <dbReference type="ChEBI" id="CHEBI:29103"/>
    </ligand>
</feature>
<dbReference type="PANTHER" id="PTHR34265">
    <property type="entry name" value="TYPE III PANTOTHENATE KINASE"/>
    <property type="match status" value="1"/>
</dbReference>
<dbReference type="CDD" id="cd24015">
    <property type="entry name" value="ASKHA_NBD_PanK-III"/>
    <property type="match status" value="1"/>
</dbReference>
<keyword evidence="11 16" id="KW-0067">ATP-binding</keyword>
<keyword evidence="16" id="KW-0479">Metal-binding</keyword>
<evidence type="ECO:0000256" key="3">
    <source>
        <dbReference type="ARBA" id="ARBA00004496"/>
    </source>
</evidence>
<evidence type="ECO:0000256" key="14">
    <source>
        <dbReference type="ARBA" id="ARBA00038036"/>
    </source>
</evidence>
<comment type="similarity">
    <text evidence="14 16">Belongs to the type III pantothenate kinase family.</text>
</comment>
<comment type="pathway">
    <text evidence="4 16">Cofactor biosynthesis; coenzyme A biosynthesis; CoA from (R)-pantothenate: step 1/5.</text>
</comment>
<dbReference type="SUPFAM" id="SSF53067">
    <property type="entry name" value="Actin-like ATPase domain"/>
    <property type="match status" value="2"/>
</dbReference>
<keyword evidence="7 16" id="KW-0963">Cytoplasm</keyword>
<dbReference type="RefSeq" id="WP_262992367.1">
    <property type="nucleotide sequence ID" value="NZ_JAOTJC010000005.1"/>
</dbReference>
<gene>
    <name evidence="16" type="primary">coaX</name>
    <name evidence="17" type="ORF">OCL06_03495</name>
</gene>
<dbReference type="EMBL" id="JAOTJC010000005">
    <property type="protein sequence ID" value="MCU7553664.1"/>
    <property type="molecule type" value="Genomic_DNA"/>
</dbReference>
<reference evidence="18" key="1">
    <citation type="submission" date="2023-07" db="EMBL/GenBank/DDBJ databases">
        <title>Study on multiphase classification of strain Alteromonas salexigens isolated from the Yellow Sea.</title>
        <authorList>
            <person name="Sun L."/>
        </authorList>
    </citation>
    <scope>NUCLEOTIDE SEQUENCE [LARGE SCALE GENOMIC DNA]</scope>
    <source>
        <strain evidence="18">ASW11-19</strain>
    </source>
</reference>
<feature type="binding site" evidence="16">
    <location>
        <position position="175"/>
    </location>
    <ligand>
        <name>substrate</name>
    </ligand>
</feature>
<evidence type="ECO:0000256" key="6">
    <source>
        <dbReference type="ARBA" id="ARBA00012102"/>
    </source>
</evidence>
<comment type="subcellular location">
    <subcellularLocation>
        <location evidence="3 16">Cytoplasm</location>
    </subcellularLocation>
</comment>
<evidence type="ECO:0000256" key="4">
    <source>
        <dbReference type="ARBA" id="ARBA00005225"/>
    </source>
</evidence>
<name>A0ABT2VNZ0_9ALTE</name>
<dbReference type="InterPro" id="IPR004619">
    <property type="entry name" value="Type_III_PanK"/>
</dbReference>
<keyword evidence="12 16" id="KW-0630">Potassium</keyword>
<evidence type="ECO:0000256" key="7">
    <source>
        <dbReference type="ARBA" id="ARBA00022490"/>
    </source>
</evidence>
<evidence type="ECO:0000256" key="11">
    <source>
        <dbReference type="ARBA" id="ARBA00022840"/>
    </source>
</evidence>
<keyword evidence="13 16" id="KW-0173">Coenzyme A biosynthesis</keyword>
<evidence type="ECO:0000256" key="8">
    <source>
        <dbReference type="ARBA" id="ARBA00022679"/>
    </source>
</evidence>
<dbReference type="HAMAP" id="MF_01274">
    <property type="entry name" value="Pantothen_kinase_3"/>
    <property type="match status" value="1"/>
</dbReference>
<feature type="binding site" evidence="16">
    <location>
        <begin position="98"/>
        <end position="101"/>
    </location>
    <ligand>
        <name>substrate</name>
    </ligand>
</feature>
<dbReference type="Gene3D" id="3.30.420.40">
    <property type="match status" value="2"/>
</dbReference>